<dbReference type="STRING" id="35608.A0A2U1NEJ8"/>
<dbReference type="SMART" id="SM00499">
    <property type="entry name" value="AAI"/>
    <property type="match status" value="1"/>
</dbReference>
<evidence type="ECO:0000313" key="5">
    <source>
        <dbReference type="EMBL" id="PWA71907.1"/>
    </source>
</evidence>
<name>A0A2U1NEJ8_ARTAN</name>
<dbReference type="PANTHER" id="PTHR33214:SF44">
    <property type="entry name" value="NON-SPECIFIC LIPID TRANSFER PROTEIN GPI-ANCHORED 33"/>
    <property type="match status" value="1"/>
</dbReference>
<reference evidence="5 6" key="1">
    <citation type="journal article" date="2018" name="Mol. Plant">
        <title>The genome of Artemisia annua provides insight into the evolution of Asteraceae family and artemisinin biosynthesis.</title>
        <authorList>
            <person name="Shen Q."/>
            <person name="Zhang L."/>
            <person name="Liao Z."/>
            <person name="Wang S."/>
            <person name="Yan T."/>
            <person name="Shi P."/>
            <person name="Liu M."/>
            <person name="Fu X."/>
            <person name="Pan Q."/>
            <person name="Wang Y."/>
            <person name="Lv Z."/>
            <person name="Lu X."/>
            <person name="Zhang F."/>
            <person name="Jiang W."/>
            <person name="Ma Y."/>
            <person name="Chen M."/>
            <person name="Hao X."/>
            <person name="Li L."/>
            <person name="Tang Y."/>
            <person name="Lv G."/>
            <person name="Zhou Y."/>
            <person name="Sun X."/>
            <person name="Brodelius P.E."/>
            <person name="Rose J.K.C."/>
            <person name="Tang K."/>
        </authorList>
    </citation>
    <scope>NUCLEOTIDE SEQUENCE [LARGE SCALE GENOMIC DNA]</scope>
    <source>
        <strain evidence="6">cv. Huhao1</strain>
        <tissue evidence="5">Leaf</tissue>
    </source>
</reference>
<proteinExistence type="predicted"/>
<dbReference type="InterPro" id="IPR033872">
    <property type="entry name" value="nsLTP2"/>
</dbReference>
<feature type="domain" description="Bifunctional inhibitor/plant lipid transfer protein/seed storage helical" evidence="4">
    <location>
        <begin position="41"/>
        <end position="99"/>
    </location>
</feature>
<keyword evidence="3" id="KW-0732">Signal</keyword>
<dbReference type="GO" id="GO:0006869">
    <property type="term" value="P:lipid transport"/>
    <property type="evidence" value="ECO:0007669"/>
    <property type="project" value="InterPro"/>
</dbReference>
<dbReference type="InterPro" id="IPR036312">
    <property type="entry name" value="Bifun_inhib/LTP/seed_sf"/>
</dbReference>
<organism evidence="5 6">
    <name type="scientific">Artemisia annua</name>
    <name type="common">Sweet wormwood</name>
    <dbReference type="NCBI Taxonomy" id="35608"/>
    <lineage>
        <taxon>Eukaryota</taxon>
        <taxon>Viridiplantae</taxon>
        <taxon>Streptophyta</taxon>
        <taxon>Embryophyta</taxon>
        <taxon>Tracheophyta</taxon>
        <taxon>Spermatophyta</taxon>
        <taxon>Magnoliopsida</taxon>
        <taxon>eudicotyledons</taxon>
        <taxon>Gunneridae</taxon>
        <taxon>Pentapetalae</taxon>
        <taxon>asterids</taxon>
        <taxon>campanulids</taxon>
        <taxon>Asterales</taxon>
        <taxon>Asteraceae</taxon>
        <taxon>Asteroideae</taxon>
        <taxon>Anthemideae</taxon>
        <taxon>Artemisiinae</taxon>
        <taxon>Artemisia</taxon>
    </lineage>
</organism>
<dbReference type="OrthoDB" id="665742at2759"/>
<dbReference type="PANTHER" id="PTHR33214">
    <property type="entry name" value="BIFUNCTIONAL INHIBITOR/LIPID-TRANSFER PROTEIN/SEED STORAGE 2S ALBUMIN SUPERFAMILY PROTEIN"/>
    <property type="match status" value="1"/>
</dbReference>
<evidence type="ECO:0000256" key="2">
    <source>
        <dbReference type="ARBA" id="ARBA00023121"/>
    </source>
</evidence>
<protein>
    <submittedName>
        <fullName evidence="5">Lipid-transfer protein</fullName>
    </submittedName>
</protein>
<accession>A0A2U1NEJ8</accession>
<feature type="chain" id="PRO_5015737649" evidence="3">
    <location>
        <begin position="31"/>
        <end position="99"/>
    </location>
</feature>
<dbReference type="SUPFAM" id="SSF47699">
    <property type="entry name" value="Bifunctional inhibitor/lipid-transfer protein/seed storage 2S albumin"/>
    <property type="match status" value="1"/>
</dbReference>
<keyword evidence="2" id="KW-0446">Lipid-binding</keyword>
<feature type="signal peptide" evidence="3">
    <location>
        <begin position="1"/>
        <end position="30"/>
    </location>
</feature>
<dbReference type="Proteomes" id="UP000245207">
    <property type="component" value="Unassembled WGS sequence"/>
</dbReference>
<gene>
    <name evidence="5" type="ORF">CTI12_AA272970</name>
</gene>
<dbReference type="InterPro" id="IPR016140">
    <property type="entry name" value="Bifunc_inhib/LTP/seed_store"/>
</dbReference>
<dbReference type="Pfam" id="PF00234">
    <property type="entry name" value="Tryp_alpha_amyl"/>
    <property type="match status" value="1"/>
</dbReference>
<evidence type="ECO:0000313" key="6">
    <source>
        <dbReference type="Proteomes" id="UP000245207"/>
    </source>
</evidence>
<comment type="caution">
    <text evidence="5">The sequence shown here is derived from an EMBL/GenBank/DDBJ whole genome shotgun (WGS) entry which is preliminary data.</text>
</comment>
<evidence type="ECO:0000259" key="4">
    <source>
        <dbReference type="SMART" id="SM00499"/>
    </source>
</evidence>
<keyword evidence="1" id="KW-0813">Transport</keyword>
<evidence type="ECO:0000256" key="1">
    <source>
        <dbReference type="ARBA" id="ARBA00022448"/>
    </source>
</evidence>
<dbReference type="GO" id="GO:0008289">
    <property type="term" value="F:lipid binding"/>
    <property type="evidence" value="ECO:0007669"/>
    <property type="project" value="UniProtKB-KW"/>
</dbReference>
<dbReference type="CDD" id="cd01959">
    <property type="entry name" value="nsLTP2"/>
    <property type="match status" value="1"/>
</dbReference>
<sequence length="99" mass="10758">MKSSTKISSLVALYAFMFVVLMSQVPSTDAANCNYMDLMVCSGAISSPPQPPSAACCSKVKEQRSCFCEYLRNPTLRQFVTPEDAQRVAGQCHVGLPNC</sequence>
<dbReference type="Gene3D" id="1.10.110.10">
    <property type="entry name" value="Plant lipid-transfer and hydrophobic proteins"/>
    <property type="match status" value="1"/>
</dbReference>
<evidence type="ECO:0000256" key="3">
    <source>
        <dbReference type="SAM" id="SignalP"/>
    </source>
</evidence>
<dbReference type="AlphaFoldDB" id="A0A2U1NEJ8"/>
<dbReference type="EMBL" id="PKPP01003002">
    <property type="protein sequence ID" value="PWA71907.1"/>
    <property type="molecule type" value="Genomic_DNA"/>
</dbReference>
<keyword evidence="6" id="KW-1185">Reference proteome</keyword>